<sequence>KDRSDPAGQLHANFRLEGDGEYLALVRPDGTTVEHAYAPAYPQQVADISYGVIESSSTLVPEGAPVNYHVGEPSDAGVEATWADLDFDASAFSGSRQVLITEVGAGTPDYIEIQNVSSNVIDTKGWFVAVNVGTSNEINRVTETYWGLDYLDDTMDPGEIVFTTDLSGSPEYFGSNIFWSVGQKGWAMIVDGVGNVVDFVVWGYADVTLDTIVNGFPVTSNGLWNGSSASWSGVLSESTLERFGNTDNNDASDFRAIDPDQPDLPNLGQQNSGLSVPFLHSPGSSATTGVGFSTDPADFAAAVETDVESAMLGVNASLWMRIPLEVPDTSTIDMLQLRMQYNDGFVAYLDGQEIARRNAPVTPHWDSAATATRTVAESLVYEELNVSSVLGTLQEGAHMLAIHGL</sequence>
<dbReference type="AlphaFoldDB" id="A0A0F8YID6"/>
<comment type="caution">
    <text evidence="1">The sequence shown here is derived from an EMBL/GenBank/DDBJ whole genome shotgun (WGS) entry which is preliminary data.</text>
</comment>
<evidence type="ECO:0008006" key="2">
    <source>
        <dbReference type="Google" id="ProtNLM"/>
    </source>
</evidence>
<protein>
    <recommendedName>
        <fullName evidence="2">LTD domain-containing protein</fullName>
    </recommendedName>
</protein>
<feature type="non-terminal residue" evidence="1">
    <location>
        <position position="1"/>
    </location>
</feature>
<reference evidence="1" key="1">
    <citation type="journal article" date="2015" name="Nature">
        <title>Complex archaea that bridge the gap between prokaryotes and eukaryotes.</title>
        <authorList>
            <person name="Spang A."/>
            <person name="Saw J.H."/>
            <person name="Jorgensen S.L."/>
            <person name="Zaremba-Niedzwiedzka K."/>
            <person name="Martijn J."/>
            <person name="Lind A.E."/>
            <person name="van Eijk R."/>
            <person name="Schleper C."/>
            <person name="Guy L."/>
            <person name="Ettema T.J."/>
        </authorList>
    </citation>
    <scope>NUCLEOTIDE SEQUENCE</scope>
</reference>
<name>A0A0F8YID6_9ZZZZ</name>
<proteinExistence type="predicted"/>
<dbReference type="Gene3D" id="2.60.120.260">
    <property type="entry name" value="Galactose-binding domain-like"/>
    <property type="match status" value="1"/>
</dbReference>
<accession>A0A0F8YID6</accession>
<organism evidence="1">
    <name type="scientific">marine sediment metagenome</name>
    <dbReference type="NCBI Taxonomy" id="412755"/>
    <lineage>
        <taxon>unclassified sequences</taxon>
        <taxon>metagenomes</taxon>
        <taxon>ecological metagenomes</taxon>
    </lineage>
</organism>
<gene>
    <name evidence="1" type="ORF">LCGC14_2816240</name>
</gene>
<feature type="non-terminal residue" evidence="1">
    <location>
        <position position="405"/>
    </location>
</feature>
<dbReference type="EMBL" id="LAZR01053246">
    <property type="protein sequence ID" value="KKK81163.1"/>
    <property type="molecule type" value="Genomic_DNA"/>
</dbReference>
<evidence type="ECO:0000313" key="1">
    <source>
        <dbReference type="EMBL" id="KKK81163.1"/>
    </source>
</evidence>